<dbReference type="GO" id="GO:0000723">
    <property type="term" value="P:telomere maintenance"/>
    <property type="evidence" value="ECO:0007669"/>
    <property type="project" value="InterPro"/>
</dbReference>
<evidence type="ECO:0000259" key="3">
    <source>
        <dbReference type="Pfam" id="PF14214"/>
    </source>
</evidence>
<evidence type="ECO:0000256" key="1">
    <source>
        <dbReference type="RuleBase" id="RU363044"/>
    </source>
</evidence>
<evidence type="ECO:0000313" key="5">
    <source>
        <dbReference type="WBParaSite" id="SPAL_0000459200.1"/>
    </source>
</evidence>
<feature type="domain" description="DNA helicase Pif1-like DEAD-box helicase" evidence="2">
    <location>
        <begin position="715"/>
        <end position="818"/>
    </location>
</feature>
<dbReference type="STRING" id="174720.A0A0N5BF22"/>
<dbReference type="Proteomes" id="UP000046392">
    <property type="component" value="Unplaced"/>
</dbReference>
<dbReference type="Pfam" id="PF14214">
    <property type="entry name" value="Helitron_like_N"/>
    <property type="match status" value="1"/>
</dbReference>
<comment type="catalytic activity">
    <reaction evidence="1">
        <text>ATP + H2O = ADP + phosphate + H(+)</text>
        <dbReference type="Rhea" id="RHEA:13065"/>
        <dbReference type="ChEBI" id="CHEBI:15377"/>
        <dbReference type="ChEBI" id="CHEBI:15378"/>
        <dbReference type="ChEBI" id="CHEBI:30616"/>
        <dbReference type="ChEBI" id="CHEBI:43474"/>
        <dbReference type="ChEBI" id="CHEBI:456216"/>
        <dbReference type="EC" id="5.6.2.3"/>
    </reaction>
</comment>
<keyword evidence="1" id="KW-0234">DNA repair</keyword>
<protein>
    <recommendedName>
        <fullName evidence="1">ATP-dependent DNA helicase</fullName>
        <ecNumber evidence="1">5.6.2.3</ecNumber>
    </recommendedName>
</protein>
<reference evidence="5" key="1">
    <citation type="submission" date="2017-02" db="UniProtKB">
        <authorList>
            <consortium name="WormBaseParasite"/>
        </authorList>
    </citation>
    <scope>IDENTIFICATION</scope>
</reference>
<dbReference type="PANTHER" id="PTHR10492:SF57">
    <property type="entry name" value="ATP-DEPENDENT DNA HELICASE"/>
    <property type="match status" value="1"/>
</dbReference>
<evidence type="ECO:0000313" key="4">
    <source>
        <dbReference type="Proteomes" id="UP000046392"/>
    </source>
</evidence>
<keyword evidence="1" id="KW-0233">DNA recombination</keyword>
<dbReference type="Gene3D" id="3.40.50.300">
    <property type="entry name" value="P-loop containing nucleotide triphosphate hydrolases"/>
    <property type="match status" value="1"/>
</dbReference>
<keyword evidence="1" id="KW-0067">ATP-binding</keyword>
<comment type="similarity">
    <text evidence="1">Belongs to the helicase family.</text>
</comment>
<feature type="domain" description="Helitron helicase-like" evidence="3">
    <location>
        <begin position="27"/>
        <end position="207"/>
    </location>
</feature>
<dbReference type="InterPro" id="IPR010285">
    <property type="entry name" value="DNA_helicase_pif1-like_DEAD"/>
</dbReference>
<dbReference type="GO" id="GO:0006281">
    <property type="term" value="P:DNA repair"/>
    <property type="evidence" value="ECO:0007669"/>
    <property type="project" value="UniProtKB-KW"/>
</dbReference>
<proteinExistence type="inferred from homology"/>
<comment type="cofactor">
    <cofactor evidence="1">
        <name>Mg(2+)</name>
        <dbReference type="ChEBI" id="CHEBI:18420"/>
    </cofactor>
</comment>
<dbReference type="GO" id="GO:0043139">
    <property type="term" value="F:5'-3' DNA helicase activity"/>
    <property type="evidence" value="ECO:0007669"/>
    <property type="project" value="UniProtKB-EC"/>
</dbReference>
<dbReference type="WBParaSite" id="SPAL_0000459200.1">
    <property type="protein sequence ID" value="SPAL_0000459200.1"/>
    <property type="gene ID" value="SPAL_0000459200"/>
</dbReference>
<keyword evidence="1" id="KW-0547">Nucleotide-binding</keyword>
<dbReference type="InterPro" id="IPR025476">
    <property type="entry name" value="Helitron_helicase-like"/>
</dbReference>
<keyword evidence="4" id="KW-1185">Reference proteome</keyword>
<dbReference type="GO" id="GO:0016887">
    <property type="term" value="F:ATP hydrolysis activity"/>
    <property type="evidence" value="ECO:0007669"/>
    <property type="project" value="RHEA"/>
</dbReference>
<keyword evidence="1" id="KW-0378">Hydrolase</keyword>
<organism evidence="4 5">
    <name type="scientific">Strongyloides papillosus</name>
    <name type="common">Intestinal threadworm</name>
    <dbReference type="NCBI Taxonomy" id="174720"/>
    <lineage>
        <taxon>Eukaryota</taxon>
        <taxon>Metazoa</taxon>
        <taxon>Ecdysozoa</taxon>
        <taxon>Nematoda</taxon>
        <taxon>Chromadorea</taxon>
        <taxon>Rhabditida</taxon>
        <taxon>Tylenchina</taxon>
        <taxon>Panagrolaimomorpha</taxon>
        <taxon>Strongyloidoidea</taxon>
        <taxon>Strongyloididae</taxon>
        <taxon>Strongyloides</taxon>
    </lineage>
</organism>
<dbReference type="EC" id="5.6.2.3" evidence="1"/>
<dbReference type="SUPFAM" id="SSF52540">
    <property type="entry name" value="P-loop containing nucleoside triphosphate hydrolases"/>
    <property type="match status" value="1"/>
</dbReference>
<evidence type="ECO:0000259" key="2">
    <source>
        <dbReference type="Pfam" id="PF05970"/>
    </source>
</evidence>
<keyword evidence="1" id="KW-0347">Helicase</keyword>
<dbReference type="PANTHER" id="PTHR10492">
    <property type="match status" value="1"/>
</dbReference>
<dbReference type="AlphaFoldDB" id="A0A0N5BF22"/>
<dbReference type="GO" id="GO:0005524">
    <property type="term" value="F:ATP binding"/>
    <property type="evidence" value="ECO:0007669"/>
    <property type="project" value="UniProtKB-KW"/>
</dbReference>
<dbReference type="InterPro" id="IPR027417">
    <property type="entry name" value="P-loop_NTPase"/>
</dbReference>
<sequence length="824" mass="96004">MIFPNTYPSRKEFTRFNLFVRLEITIFLLSQGVLQQYLCDSIVRIENDIVEFARKINKDRNELFKLSKIYGNYLDNVYDEGYEDDNEDDMVDPNKDDYTAIKLLKSLTGGAKWYKFKEQNALAVQRKYGKPHLFITFTCNPKWPEIVNSMTKNVNSIHRPDIVNRVFRYKMQELIYMLNNGLFGDKVYLFFSVEFQKRGLPHIHVLIRLNHFEKTAESINKVISAEIPDKNHDPELHDLVVRHMLHHDCPTLKEKGPCWSASKNKCIKDFPKAFVPETYIDSKTGKVCYRRTDNTAEKITLKNNRVVNNSFVVPYNEFLLKYFDAHINIEIVNQVLAVNYLFKYLVKDGETNKVNVELLLNDEKKDEISEYQKVRCIGSSDSAWKIMEYPICANTVTVEVLYIHEKPAQNGKYTIPFLREEGNFLNAPELNTDADAFQHLVTTHTVGKSKLMAYFDLMDEEHCSSNPDFEILDLTYENVPTKFKWDPLHPKDSDIPRNKRGAWIKRKQKRKAIGRIIAISKKNVELFAMRILLIHKKGVRSFDDLKTINGIQFPTYEAAARHLNLIQNGVLEAEYFNELRDMLTPPEFINAFAIYICHEPNFKDHLKVFDEHKNYMNQLFLPRYRRNTNGPVPEIIAVKKANNHLLYEINVILSINGYDIRKSNLPFNAIVYEDIIDHEGENVEDDVRALEQYISTATSGQKESFETFKLLLRSARKCRAMMIEGPAGTGKTFVYQMFATYLRTEGKLYINIATTGIAASLFKNGQTAHSLFKIPLNINDPDFEVKRENIRRLPDCERHRLKRSEVIFIDEVSMLSLKQLTYID</sequence>
<dbReference type="GO" id="GO:0006310">
    <property type="term" value="P:DNA recombination"/>
    <property type="evidence" value="ECO:0007669"/>
    <property type="project" value="UniProtKB-KW"/>
</dbReference>
<accession>A0A0N5BF22</accession>
<keyword evidence="1" id="KW-0227">DNA damage</keyword>
<name>A0A0N5BF22_STREA</name>
<dbReference type="Pfam" id="PF05970">
    <property type="entry name" value="PIF1"/>
    <property type="match status" value="1"/>
</dbReference>